<sequence length="663" mass="74131">MVKLSVDLNEPKDSSKTDKAAQNGRTPLILEIHHRGWFTPTPSRSYISRQVSSANVVDIDKFCLHDHKDMIVKLGYGVEDLMYYQFFIPSLGLDYGLHSLNVDDDVLEMAKYIKDYKIILVYVKHGSSNVDTSIFVTPKKGVAIAVDNHLRKASIEIDSSPDVNMNLTPMCHRNLKKEWEQCTEDPFEELDDILGEYAHIGKQITGNEITRNEITSEITGKRMVVHVEGDYTMDSDSEDLDYDPKHDDVFDDDEHIVKEVHVNMNNFKFIADPKHDTRIGGVDVQDDDLDVIDYDSFGSDLDDGINFERRMQLRGLRRIGKQKIRVRVRCKGTIPALVPYIATDNNTDKNLFSQTKGDPTIREKINSSKQNILGKHKTVEGKGKKVNTPKKVDKNSCPWTMLVTYTKEYRWEVRTLSEDHTYIQSRAIKACTPRFLADHVIKSLATNPDIPVKAIQDQMQKQFEGLILAIASVFPSAEHMYCVRHIHENMKSQFKGGVYNEMLWNAAKATSEGQFKKKMDLKHGHMYTNSRPPKKRKKSNDEIASQSASSCKLSKKGKKVSGQAAGATNVSGQAAGAKKVSGQAADATNVSGQADGARKVSGQAVGSRKVSGQASNARKVSSQPSAAQSTAKQGPRQGFQGPIAGPASGHKERPRNLWIFEQY</sequence>
<feature type="domain" description="PB1-like" evidence="2">
    <location>
        <begin position="29"/>
        <end position="125"/>
    </location>
</feature>
<name>A0A6L2LKY2_TANCI</name>
<feature type="region of interest" description="Disordered" evidence="1">
    <location>
        <begin position="588"/>
        <end position="663"/>
    </location>
</feature>
<dbReference type="PANTHER" id="PTHR31973:SF187">
    <property type="entry name" value="MUTATOR TRANSPOSASE MUDRA PROTEIN"/>
    <property type="match status" value="1"/>
</dbReference>
<feature type="compositionally biased region" description="Basic and acidic residues" evidence="1">
    <location>
        <begin position="9"/>
        <end position="19"/>
    </location>
</feature>
<accession>A0A6L2LKY2</accession>
<protein>
    <submittedName>
        <fullName evidence="3">GAF domain-containing protein</fullName>
    </submittedName>
</protein>
<feature type="region of interest" description="Disordered" evidence="1">
    <location>
        <begin position="1"/>
        <end position="21"/>
    </location>
</feature>
<comment type="caution">
    <text evidence="3">The sequence shown here is derived from an EMBL/GenBank/DDBJ whole genome shotgun (WGS) entry which is preliminary data.</text>
</comment>
<evidence type="ECO:0000259" key="2">
    <source>
        <dbReference type="Pfam" id="PF26130"/>
    </source>
</evidence>
<reference evidence="3" key="1">
    <citation type="journal article" date="2019" name="Sci. Rep.">
        <title>Draft genome of Tanacetum cinerariifolium, the natural source of mosquito coil.</title>
        <authorList>
            <person name="Yamashiro T."/>
            <person name="Shiraishi A."/>
            <person name="Satake H."/>
            <person name="Nakayama K."/>
        </authorList>
    </citation>
    <scope>NUCLEOTIDE SEQUENCE</scope>
</reference>
<feature type="region of interest" description="Disordered" evidence="1">
    <location>
        <begin position="523"/>
        <end position="557"/>
    </location>
</feature>
<proteinExistence type="predicted"/>
<gene>
    <name evidence="3" type="ORF">Tci_034286</name>
</gene>
<feature type="compositionally biased region" description="Polar residues" evidence="1">
    <location>
        <begin position="610"/>
        <end position="632"/>
    </location>
</feature>
<feature type="compositionally biased region" description="Polar residues" evidence="1">
    <location>
        <begin position="542"/>
        <end position="552"/>
    </location>
</feature>
<organism evidence="3">
    <name type="scientific">Tanacetum cinerariifolium</name>
    <name type="common">Dalmatian daisy</name>
    <name type="synonym">Chrysanthemum cinerariifolium</name>
    <dbReference type="NCBI Taxonomy" id="118510"/>
    <lineage>
        <taxon>Eukaryota</taxon>
        <taxon>Viridiplantae</taxon>
        <taxon>Streptophyta</taxon>
        <taxon>Embryophyta</taxon>
        <taxon>Tracheophyta</taxon>
        <taxon>Spermatophyta</taxon>
        <taxon>Magnoliopsida</taxon>
        <taxon>eudicotyledons</taxon>
        <taxon>Gunneridae</taxon>
        <taxon>Pentapetalae</taxon>
        <taxon>asterids</taxon>
        <taxon>campanulids</taxon>
        <taxon>Asterales</taxon>
        <taxon>Asteraceae</taxon>
        <taxon>Asteroideae</taxon>
        <taxon>Anthemideae</taxon>
        <taxon>Anthemidinae</taxon>
        <taxon>Tanacetum</taxon>
    </lineage>
</organism>
<dbReference type="EMBL" id="BKCJ010004651">
    <property type="protein sequence ID" value="GEU62308.1"/>
    <property type="molecule type" value="Genomic_DNA"/>
</dbReference>
<dbReference type="AlphaFoldDB" id="A0A6L2LKY2"/>
<dbReference type="InterPro" id="IPR058594">
    <property type="entry name" value="PB1-like_dom_pln"/>
</dbReference>
<evidence type="ECO:0000256" key="1">
    <source>
        <dbReference type="SAM" id="MobiDB-lite"/>
    </source>
</evidence>
<dbReference type="Pfam" id="PF26130">
    <property type="entry name" value="PB1-like"/>
    <property type="match status" value="1"/>
</dbReference>
<dbReference type="PANTHER" id="PTHR31973">
    <property type="entry name" value="POLYPROTEIN, PUTATIVE-RELATED"/>
    <property type="match status" value="1"/>
</dbReference>
<evidence type="ECO:0000313" key="3">
    <source>
        <dbReference type="EMBL" id="GEU62308.1"/>
    </source>
</evidence>